<comment type="caution">
    <text evidence="2">The sequence shown here is derived from an EMBL/GenBank/DDBJ whole genome shotgun (WGS) entry which is preliminary data.</text>
</comment>
<reference evidence="2" key="1">
    <citation type="submission" date="2021-11" db="EMBL/GenBank/DDBJ databases">
        <title>A Novel Adlercreutzia Species, isolated from a Allomyrina dichotoma larva feces.</title>
        <authorList>
            <person name="Suh M.K."/>
        </authorList>
    </citation>
    <scope>NUCLEOTIDE SEQUENCE</scope>
    <source>
        <strain evidence="2">JBNU-10</strain>
    </source>
</reference>
<dbReference type="Gene3D" id="3.40.50.300">
    <property type="entry name" value="P-loop containing nucleotide triphosphate hydrolases"/>
    <property type="match status" value="1"/>
</dbReference>
<proteinExistence type="predicted"/>
<organism evidence="2 3">
    <name type="scientific">Adlercreutzia faecimuris</name>
    <dbReference type="NCBI Taxonomy" id="2897341"/>
    <lineage>
        <taxon>Bacteria</taxon>
        <taxon>Bacillati</taxon>
        <taxon>Actinomycetota</taxon>
        <taxon>Coriobacteriia</taxon>
        <taxon>Eggerthellales</taxon>
        <taxon>Eggerthellaceae</taxon>
        <taxon>Adlercreutzia</taxon>
    </lineage>
</organism>
<name>A0ABS9WE02_9ACTN</name>
<evidence type="ECO:0000313" key="2">
    <source>
        <dbReference type="EMBL" id="MCI2241093.1"/>
    </source>
</evidence>
<dbReference type="Proteomes" id="UP001430755">
    <property type="component" value="Unassembled WGS sequence"/>
</dbReference>
<keyword evidence="2" id="KW-0547">Nucleotide-binding</keyword>
<dbReference type="SUPFAM" id="SSF52540">
    <property type="entry name" value="P-loop containing nucleoside triphosphate hydrolases"/>
    <property type="match status" value="1"/>
</dbReference>
<dbReference type="PANTHER" id="PTHR34301:SF8">
    <property type="entry name" value="ATPASE DOMAIN-CONTAINING PROTEIN"/>
    <property type="match status" value="1"/>
</dbReference>
<keyword evidence="3" id="KW-1185">Reference proteome</keyword>
<keyword evidence="2" id="KW-0067">ATP-binding</keyword>
<dbReference type="InterPro" id="IPR041664">
    <property type="entry name" value="AAA_16"/>
</dbReference>
<dbReference type="PANTHER" id="PTHR34301">
    <property type="entry name" value="DNA-BINDING PROTEIN-RELATED"/>
    <property type="match status" value="1"/>
</dbReference>
<protein>
    <submittedName>
        <fullName evidence="2">ATP-binding protein</fullName>
    </submittedName>
</protein>
<dbReference type="InterPro" id="IPR027417">
    <property type="entry name" value="P-loop_NTPase"/>
</dbReference>
<accession>A0ABS9WE02</accession>
<dbReference type="GO" id="GO:0005524">
    <property type="term" value="F:ATP binding"/>
    <property type="evidence" value="ECO:0007669"/>
    <property type="project" value="UniProtKB-KW"/>
</dbReference>
<evidence type="ECO:0000259" key="1">
    <source>
        <dbReference type="Pfam" id="PF13191"/>
    </source>
</evidence>
<dbReference type="RefSeq" id="WP_242162911.1">
    <property type="nucleotide sequence ID" value="NZ_JAJMLW010000001.1"/>
</dbReference>
<sequence>MAREKLINPFKPTAGAEPPVLVGRDKVLGDFSDGIAEGVGAPGRLIRITGPRGSGKTVLLTELGDIARESGWEVIDETASKGFCSRIAEAAAGERLVPGLEVDVHLGVLDVRSKGSSRESAPSLRAALTERADALGRQHRGLLITLDEVQDASPSEMRELATAVQHLIRERIDVAFAFAGLTTGVLDLINGEALTFLRRALPEELAAIPVDEVACALRQSIEKSGLAITDAALAEAAQKTVGYAYLIQLIGYHVWRAGRAHVDDTPVIDEEDVSRGIEQAMGRFHDAVHESAVSDLPLRAMEYLLAMTEDEGVSATAAVADRLGLPATSLTSYRRLLVQRQIIEPTARGFVAFSIPYTREYLMQNRESLLARYGR</sequence>
<dbReference type="EMBL" id="JAJMLW010000001">
    <property type="protein sequence ID" value="MCI2241093.1"/>
    <property type="molecule type" value="Genomic_DNA"/>
</dbReference>
<dbReference type="Pfam" id="PF13191">
    <property type="entry name" value="AAA_16"/>
    <property type="match status" value="1"/>
</dbReference>
<evidence type="ECO:0000313" key="3">
    <source>
        <dbReference type="Proteomes" id="UP001430755"/>
    </source>
</evidence>
<gene>
    <name evidence="2" type="ORF">LPT13_01845</name>
</gene>
<feature type="domain" description="Orc1-like AAA ATPase" evidence="1">
    <location>
        <begin position="21"/>
        <end position="167"/>
    </location>
</feature>